<dbReference type="Pfam" id="PF10639">
    <property type="entry name" value="TMEM234"/>
    <property type="match status" value="1"/>
</dbReference>
<proteinExistence type="predicted"/>
<sequence length="123" mass="13053">MTYLALALGIVFNAGANILMKVAMRGIGTLDTLGLGSYVKGMLGSGWLWGGLASFAAALVFYTYVLSKMNLSVAYPVFTSVGFAIVILVSALMLKETITWWQVAGFVLIIAGVWLVVAKQAVV</sequence>
<feature type="transmembrane region" description="Helical" evidence="6">
    <location>
        <begin position="73"/>
        <end position="94"/>
    </location>
</feature>
<evidence type="ECO:0000256" key="3">
    <source>
        <dbReference type="ARBA" id="ARBA00022692"/>
    </source>
</evidence>
<dbReference type="InterPro" id="IPR018908">
    <property type="entry name" value="TMEM234"/>
</dbReference>
<dbReference type="STRING" id="1817816.A2Y64_05710"/>
<feature type="transmembrane region" description="Helical" evidence="6">
    <location>
        <begin position="47"/>
        <end position="66"/>
    </location>
</feature>
<dbReference type="SUPFAM" id="SSF103481">
    <property type="entry name" value="Multidrug resistance efflux transporter EmrE"/>
    <property type="match status" value="1"/>
</dbReference>
<dbReference type="PANTHER" id="PTHR30561:SF9">
    <property type="entry name" value="4-AMINO-4-DEOXY-L-ARABINOSE-PHOSPHOUNDECAPRENOL FLIPPASE SUBUNIT ARNF-RELATED"/>
    <property type="match status" value="1"/>
</dbReference>
<reference evidence="7 8" key="1">
    <citation type="journal article" date="2016" name="Nat. Commun.">
        <title>Thousands of microbial genomes shed light on interconnected biogeochemical processes in an aquifer system.</title>
        <authorList>
            <person name="Anantharaman K."/>
            <person name="Brown C.T."/>
            <person name="Hug L.A."/>
            <person name="Sharon I."/>
            <person name="Castelle C.J."/>
            <person name="Probst A.J."/>
            <person name="Thomas B.C."/>
            <person name="Singh A."/>
            <person name="Wilkins M.J."/>
            <person name="Karaoz U."/>
            <person name="Brodie E.L."/>
            <person name="Williams K.H."/>
            <person name="Hubbard S.S."/>
            <person name="Banfield J.F."/>
        </authorList>
    </citation>
    <scope>NUCLEOTIDE SEQUENCE [LARGE SCALE GENOMIC DNA]</scope>
</reference>
<dbReference type="GO" id="GO:0022857">
    <property type="term" value="F:transmembrane transporter activity"/>
    <property type="evidence" value="ECO:0007669"/>
    <property type="project" value="InterPro"/>
</dbReference>
<gene>
    <name evidence="7" type="ORF">A2Y64_05710</name>
</gene>
<evidence type="ECO:0000256" key="6">
    <source>
        <dbReference type="SAM" id="Phobius"/>
    </source>
</evidence>
<accession>A0A1F5F339</accession>
<dbReference type="AlphaFoldDB" id="A0A1F5F339"/>
<protein>
    <recommendedName>
        <fullName evidence="9">EamA domain-containing protein</fullName>
    </recommendedName>
</protein>
<name>A0A1F5F339_9BACT</name>
<dbReference type="InterPro" id="IPR000390">
    <property type="entry name" value="Small_drug/metabolite_transptr"/>
</dbReference>
<comment type="caution">
    <text evidence="7">The sequence shown here is derived from an EMBL/GenBank/DDBJ whole genome shotgun (WGS) entry which is preliminary data.</text>
</comment>
<dbReference type="PANTHER" id="PTHR30561">
    <property type="entry name" value="SMR FAMILY PROTON-DEPENDENT DRUG EFFLUX TRANSPORTER SUGE"/>
    <property type="match status" value="1"/>
</dbReference>
<keyword evidence="4 6" id="KW-1133">Transmembrane helix</keyword>
<keyword evidence="2" id="KW-1003">Cell membrane</keyword>
<evidence type="ECO:0000313" key="8">
    <source>
        <dbReference type="Proteomes" id="UP000177187"/>
    </source>
</evidence>
<evidence type="ECO:0008006" key="9">
    <source>
        <dbReference type="Google" id="ProtNLM"/>
    </source>
</evidence>
<comment type="subcellular location">
    <subcellularLocation>
        <location evidence="1">Cell membrane</location>
        <topology evidence="1">Multi-pass membrane protein</topology>
    </subcellularLocation>
</comment>
<dbReference type="Proteomes" id="UP000177187">
    <property type="component" value="Unassembled WGS sequence"/>
</dbReference>
<evidence type="ECO:0000256" key="4">
    <source>
        <dbReference type="ARBA" id="ARBA00022989"/>
    </source>
</evidence>
<feature type="transmembrane region" description="Helical" evidence="6">
    <location>
        <begin position="100"/>
        <end position="118"/>
    </location>
</feature>
<evidence type="ECO:0000256" key="2">
    <source>
        <dbReference type="ARBA" id="ARBA00022475"/>
    </source>
</evidence>
<evidence type="ECO:0000313" key="7">
    <source>
        <dbReference type="EMBL" id="OGD74049.1"/>
    </source>
</evidence>
<dbReference type="Gene3D" id="1.10.3730.20">
    <property type="match status" value="1"/>
</dbReference>
<evidence type="ECO:0000256" key="1">
    <source>
        <dbReference type="ARBA" id="ARBA00004651"/>
    </source>
</evidence>
<dbReference type="InterPro" id="IPR037185">
    <property type="entry name" value="EmrE-like"/>
</dbReference>
<dbReference type="GO" id="GO:0005886">
    <property type="term" value="C:plasma membrane"/>
    <property type="evidence" value="ECO:0007669"/>
    <property type="project" value="UniProtKB-SubCell"/>
</dbReference>
<organism evidence="7 8">
    <name type="scientific">Candidatus Coatesbacteria bacterium RBG_13_66_14</name>
    <dbReference type="NCBI Taxonomy" id="1817816"/>
    <lineage>
        <taxon>Bacteria</taxon>
        <taxon>Candidatus Coatesiibacteriota</taxon>
    </lineage>
</organism>
<keyword evidence="3 6" id="KW-0812">Transmembrane</keyword>
<evidence type="ECO:0000256" key="5">
    <source>
        <dbReference type="ARBA" id="ARBA00023136"/>
    </source>
</evidence>
<keyword evidence="5 6" id="KW-0472">Membrane</keyword>
<dbReference type="EMBL" id="MFAF01000108">
    <property type="protein sequence ID" value="OGD74049.1"/>
    <property type="molecule type" value="Genomic_DNA"/>
</dbReference>